<feature type="region of interest" description="Disordered" evidence="1">
    <location>
        <begin position="32"/>
        <end position="61"/>
    </location>
</feature>
<evidence type="ECO:0000256" key="1">
    <source>
        <dbReference type="SAM" id="MobiDB-lite"/>
    </source>
</evidence>
<protein>
    <submittedName>
        <fullName evidence="3">Uncharacterized protein</fullName>
    </submittedName>
</protein>
<gene>
    <name evidence="3" type="ORF">VXC91_14225</name>
</gene>
<evidence type="ECO:0000313" key="3">
    <source>
        <dbReference type="EMBL" id="MED7823108.1"/>
    </source>
</evidence>
<feature type="signal peptide" evidence="2">
    <location>
        <begin position="1"/>
        <end position="20"/>
    </location>
</feature>
<evidence type="ECO:0000256" key="2">
    <source>
        <dbReference type="SAM" id="SignalP"/>
    </source>
</evidence>
<dbReference type="EMBL" id="JAYWVC010000036">
    <property type="protein sequence ID" value="MED7823108.1"/>
    <property type="molecule type" value="Genomic_DNA"/>
</dbReference>
<evidence type="ECO:0000313" key="4">
    <source>
        <dbReference type="Proteomes" id="UP001333996"/>
    </source>
</evidence>
<feature type="chain" id="PRO_5047063038" evidence="2">
    <location>
        <begin position="21"/>
        <end position="61"/>
    </location>
</feature>
<dbReference type="RefSeq" id="WP_329507534.1">
    <property type="nucleotide sequence ID" value="NZ_BAAAYZ010000217.1"/>
</dbReference>
<keyword evidence="4" id="KW-1185">Reference proteome</keyword>
<organism evidence="3 4">
    <name type="scientific">Streptomyces chiangmaiensis</name>
    <dbReference type="NCBI Taxonomy" id="766497"/>
    <lineage>
        <taxon>Bacteria</taxon>
        <taxon>Bacillati</taxon>
        <taxon>Actinomycetota</taxon>
        <taxon>Actinomycetes</taxon>
        <taxon>Kitasatosporales</taxon>
        <taxon>Streptomycetaceae</taxon>
        <taxon>Streptomyces</taxon>
    </lineage>
</organism>
<proteinExistence type="predicted"/>
<keyword evidence="2" id="KW-0732">Signal</keyword>
<name>A0ABU7FGB7_9ACTN</name>
<reference evidence="3" key="1">
    <citation type="submission" date="2024-01" db="EMBL/GenBank/DDBJ databases">
        <title>First draft genome sequence data of TA4-1, the type strain of Gram-positive actinobacterium Streptomyces chiangmaiensis.</title>
        <authorList>
            <person name="Yasawong M."/>
            <person name="Nantapong N."/>
        </authorList>
    </citation>
    <scope>NUCLEOTIDE SEQUENCE</scope>
    <source>
        <strain evidence="3">TA4-1</strain>
    </source>
</reference>
<comment type="caution">
    <text evidence="3">The sequence shown here is derived from an EMBL/GenBank/DDBJ whole genome shotgun (WGS) entry which is preliminary data.</text>
</comment>
<dbReference type="Proteomes" id="UP001333996">
    <property type="component" value="Unassembled WGS sequence"/>
</dbReference>
<sequence length="61" mass="5984">MGTSRALAGCAALVALATMAALLSPRVRTLDAGAEPASGTADEAAPVPTVTGHQAHEEALD</sequence>
<accession>A0ABU7FGB7</accession>